<evidence type="ECO:0000313" key="7">
    <source>
        <dbReference type="EMBL" id="KAF0688467.1"/>
    </source>
</evidence>
<gene>
    <name evidence="8" type="primary">Aste57867_19932</name>
    <name evidence="7" type="ORF">As57867_019866</name>
    <name evidence="8" type="ORF">ASTE57867_19932</name>
</gene>
<keyword evidence="2" id="KW-0378">Hydrolase</keyword>
<evidence type="ECO:0000256" key="5">
    <source>
        <dbReference type="SAM" id="Phobius"/>
    </source>
</evidence>
<keyword evidence="5" id="KW-1133">Transmembrane helix</keyword>
<dbReference type="GO" id="GO:0008422">
    <property type="term" value="F:beta-glucosidase activity"/>
    <property type="evidence" value="ECO:0007669"/>
    <property type="project" value="TreeGrafter"/>
</dbReference>
<dbReference type="Gene3D" id="3.20.20.80">
    <property type="entry name" value="Glycosidases"/>
    <property type="match status" value="1"/>
</dbReference>
<dbReference type="PANTHER" id="PTHR10353:SF36">
    <property type="entry name" value="LP05116P"/>
    <property type="match status" value="1"/>
</dbReference>
<keyword evidence="5" id="KW-0472">Membrane</keyword>
<dbReference type="EMBL" id="VJMH01006723">
    <property type="protein sequence ID" value="KAF0688467.1"/>
    <property type="molecule type" value="Genomic_DNA"/>
</dbReference>
<dbReference type="OrthoDB" id="65569at2759"/>
<keyword evidence="9" id="KW-1185">Reference proteome</keyword>
<reference evidence="7" key="2">
    <citation type="submission" date="2019-06" db="EMBL/GenBank/DDBJ databases">
        <title>Genomics analysis of Aphanomyces spp. identifies a new class of oomycete effector associated with host adaptation.</title>
        <authorList>
            <person name="Gaulin E."/>
        </authorList>
    </citation>
    <scope>NUCLEOTIDE SEQUENCE</scope>
    <source>
        <strain evidence="7">CBS 578.67</strain>
    </source>
</reference>
<protein>
    <submittedName>
        <fullName evidence="8">Aste57867_19932 protein</fullName>
    </submittedName>
</protein>
<comment type="similarity">
    <text evidence="1 4">Belongs to the glycosyl hydrolase 1 family.</text>
</comment>
<evidence type="ECO:0000256" key="4">
    <source>
        <dbReference type="RuleBase" id="RU003690"/>
    </source>
</evidence>
<dbReference type="InterPro" id="IPR001360">
    <property type="entry name" value="Glyco_hydro_1"/>
</dbReference>
<feature type="transmembrane region" description="Helical" evidence="5">
    <location>
        <begin position="509"/>
        <end position="531"/>
    </location>
</feature>
<dbReference type="FunFam" id="3.20.20.80:FF:000099">
    <property type="entry name" value="Lactase-phlorizin hydrolase, putative"/>
    <property type="match status" value="1"/>
</dbReference>
<evidence type="ECO:0000256" key="1">
    <source>
        <dbReference type="ARBA" id="ARBA00010838"/>
    </source>
</evidence>
<dbReference type="GO" id="GO:0005975">
    <property type="term" value="P:carbohydrate metabolic process"/>
    <property type="evidence" value="ECO:0007669"/>
    <property type="project" value="InterPro"/>
</dbReference>
<feature type="signal peptide" evidence="6">
    <location>
        <begin position="1"/>
        <end position="20"/>
    </location>
</feature>
<sequence length="576" mass="63580">MRLVSTLLGLAAAILPTVSAAAGKRCFPDDFLIGSATASYQVEGAVNETGRTSSIWDDFCRERDGIQCANVADDMVHRFPSDIQLMKDMGFTSFRFSISWSRVMTWNNATQQMVRNDPGIAFYHKLLNAVIAANIKPVVTLYHWDLPSALNKVQNGWLNASMIDHFNTYASLMFDEFGDKIPYWATFNEPWSFCQIGYGFGTHAPGISNSANASYVCAHNVLRSHAAAVSTFRKKGLKSKISIALNCDAAIPLDPTSEADKAAADRQMQFYLGWFLSPIVTGDYPPIMRKRANARLPNFTTAEAALLKGSYDLFMLNHYSSNAVTDCASNQSRVSCTGGPDGWAKDVGVDNGRFPVGARKGSVDAKGNALCSWFNGYPEGYLVVMRWMHAHDKSAKIMLTENGWCGNSVVDNQDQLWYYQTYLDQVWQAIKEGIPIIGYTAWSLVDNYEWGSFEPRFGIFHVEFPENIGSKDFYTPVTDLVRTARPAAIWLGLLAKNKGLCFPGDTYSAWLYVGIVVPTLLVVGAVAFFVYRKRQQRAAAGAGAFVMSPDMPKEVLSGKGGTSPSEIIYELSTPAK</sequence>
<dbReference type="SUPFAM" id="SSF51445">
    <property type="entry name" value="(Trans)glycosidases"/>
    <property type="match status" value="1"/>
</dbReference>
<organism evidence="8 9">
    <name type="scientific">Aphanomyces stellatus</name>
    <dbReference type="NCBI Taxonomy" id="120398"/>
    <lineage>
        <taxon>Eukaryota</taxon>
        <taxon>Sar</taxon>
        <taxon>Stramenopiles</taxon>
        <taxon>Oomycota</taxon>
        <taxon>Saprolegniomycetes</taxon>
        <taxon>Saprolegniales</taxon>
        <taxon>Verrucalvaceae</taxon>
        <taxon>Aphanomyces</taxon>
    </lineage>
</organism>
<dbReference type="AlphaFoldDB" id="A0A485LF07"/>
<accession>A0A485LF07</accession>
<evidence type="ECO:0000256" key="3">
    <source>
        <dbReference type="ARBA" id="ARBA00023295"/>
    </source>
</evidence>
<evidence type="ECO:0000313" key="8">
    <source>
        <dbReference type="EMBL" id="VFT96630.1"/>
    </source>
</evidence>
<dbReference type="PANTHER" id="PTHR10353">
    <property type="entry name" value="GLYCOSYL HYDROLASE"/>
    <property type="match status" value="1"/>
</dbReference>
<name>A0A485LF07_9STRA</name>
<evidence type="ECO:0000313" key="9">
    <source>
        <dbReference type="Proteomes" id="UP000332933"/>
    </source>
</evidence>
<proteinExistence type="inferred from homology"/>
<evidence type="ECO:0000256" key="6">
    <source>
        <dbReference type="SAM" id="SignalP"/>
    </source>
</evidence>
<reference evidence="8 9" key="1">
    <citation type="submission" date="2019-03" db="EMBL/GenBank/DDBJ databases">
        <authorList>
            <person name="Gaulin E."/>
            <person name="Dumas B."/>
        </authorList>
    </citation>
    <scope>NUCLEOTIDE SEQUENCE [LARGE SCALE GENOMIC DNA]</scope>
    <source>
        <strain evidence="8">CBS 568.67</strain>
    </source>
</reference>
<evidence type="ECO:0000256" key="2">
    <source>
        <dbReference type="ARBA" id="ARBA00022801"/>
    </source>
</evidence>
<dbReference type="Proteomes" id="UP000332933">
    <property type="component" value="Unassembled WGS sequence"/>
</dbReference>
<dbReference type="PRINTS" id="PR00131">
    <property type="entry name" value="GLHYDRLASE1"/>
</dbReference>
<dbReference type="EMBL" id="CAADRA010006746">
    <property type="protein sequence ID" value="VFT96630.1"/>
    <property type="molecule type" value="Genomic_DNA"/>
</dbReference>
<dbReference type="Pfam" id="PF00232">
    <property type="entry name" value="Glyco_hydro_1"/>
    <property type="match status" value="1"/>
</dbReference>
<dbReference type="InterPro" id="IPR017853">
    <property type="entry name" value="GH"/>
</dbReference>
<keyword evidence="5" id="KW-0812">Transmembrane</keyword>
<keyword evidence="3" id="KW-0326">Glycosidase</keyword>
<keyword evidence="6" id="KW-0732">Signal</keyword>
<feature type="chain" id="PRO_5036355592" evidence="6">
    <location>
        <begin position="21"/>
        <end position="576"/>
    </location>
</feature>